<organism evidence="2 3">
    <name type="scientific">Grifola frondosa</name>
    <name type="common">Maitake</name>
    <name type="synonym">Polyporus frondosus</name>
    <dbReference type="NCBI Taxonomy" id="5627"/>
    <lineage>
        <taxon>Eukaryota</taxon>
        <taxon>Fungi</taxon>
        <taxon>Dikarya</taxon>
        <taxon>Basidiomycota</taxon>
        <taxon>Agaricomycotina</taxon>
        <taxon>Agaricomycetes</taxon>
        <taxon>Polyporales</taxon>
        <taxon>Grifolaceae</taxon>
        <taxon>Grifola</taxon>
    </lineage>
</organism>
<protein>
    <submittedName>
        <fullName evidence="2">Uncharacterized protein</fullName>
    </submittedName>
</protein>
<gene>
    <name evidence="2" type="ORF">A0H81_06673</name>
</gene>
<dbReference type="AlphaFoldDB" id="A0A1C7M9T2"/>
<proteinExistence type="predicted"/>
<feature type="region of interest" description="Disordered" evidence="1">
    <location>
        <begin position="1"/>
        <end position="34"/>
    </location>
</feature>
<name>A0A1C7M9T2_GRIFR</name>
<accession>A0A1C7M9T2</accession>
<evidence type="ECO:0000313" key="2">
    <source>
        <dbReference type="EMBL" id="OBZ73086.1"/>
    </source>
</evidence>
<keyword evidence="3" id="KW-1185">Reference proteome</keyword>
<reference evidence="2 3" key="1">
    <citation type="submission" date="2016-03" db="EMBL/GenBank/DDBJ databases">
        <title>Whole genome sequencing of Grifola frondosa 9006-11.</title>
        <authorList>
            <person name="Min B."/>
            <person name="Park H."/>
            <person name="Kim J.-G."/>
            <person name="Cho H."/>
            <person name="Oh Y.-L."/>
            <person name="Kong W.-S."/>
            <person name="Choi I.-G."/>
        </authorList>
    </citation>
    <scope>NUCLEOTIDE SEQUENCE [LARGE SCALE GENOMIC DNA]</scope>
    <source>
        <strain evidence="2 3">9006-11</strain>
    </source>
</reference>
<evidence type="ECO:0000256" key="1">
    <source>
        <dbReference type="SAM" id="MobiDB-lite"/>
    </source>
</evidence>
<evidence type="ECO:0000313" key="3">
    <source>
        <dbReference type="Proteomes" id="UP000092993"/>
    </source>
</evidence>
<dbReference type="EMBL" id="LUGG01000007">
    <property type="protein sequence ID" value="OBZ73086.1"/>
    <property type="molecule type" value="Genomic_DNA"/>
</dbReference>
<sequence length="92" mass="10394">MQGGLPDAIELDNTSRASSGGEGNSNNGWDNERWEDPGRDFFEVKRCENGRLGLFSNGEFRKYADADEDSDEFRYCMALALQSMGFMKDPRN</sequence>
<comment type="caution">
    <text evidence="2">The sequence shown here is derived from an EMBL/GenBank/DDBJ whole genome shotgun (WGS) entry which is preliminary data.</text>
</comment>
<dbReference type="Proteomes" id="UP000092993">
    <property type="component" value="Unassembled WGS sequence"/>
</dbReference>